<dbReference type="AlphaFoldDB" id="A0A1F7IMC9"/>
<dbReference type="Proteomes" id="UP000178040">
    <property type="component" value="Unassembled WGS sequence"/>
</dbReference>
<organism evidence="1 2">
    <name type="scientific">Candidatus Roizmanbacteria bacterium RIFCSPLOWO2_01_FULL_37_16</name>
    <dbReference type="NCBI Taxonomy" id="1802058"/>
    <lineage>
        <taxon>Bacteria</taxon>
        <taxon>Candidatus Roizmaniibacteriota</taxon>
    </lineage>
</organism>
<sequence length="477" mass="54140">MTEKDCLLGNVGSFEHRLLLDINYKSSLELYFHNLSAKIEKTTKLQIPEVVDKTKQNILDILYRNTLMAEILESKDFLEILEQEKQLRGEVKVGVVQCIDGRLSIPHQFGRATNVKEIAGSLIKLNEDGETISDRRFEGILEQTANEGRELLQIVTGHTSLKDEDHRCGRIMKGVKEKEFTGEVNQVAWEEAEKRAIAIENEYNDILQAKGKTPQAKVAITAMIDTDTMGLIFSFGQANSLSTTELTRELTTEIQQALGEETGGFGSMKDTFADPFHFIEYSEHVLKITEFLTKRLATDSKFKQYITVNFPELTSGQKQALLFTIGRTIANQYITGLASEEEFTHPYLLHSEEYMVVSPHGKPLGGFDLRQSFGSVPADRGEMLIHVLTKLSLLDKQKAEKPYILFFSTPVNKVVYDHQDITLVGVEDAAKVYFLELFKDEEIKKRVYEGSLVIIPILIDESNRRPLEIRDYSIFLN</sequence>
<dbReference type="EMBL" id="MGAI01000027">
    <property type="protein sequence ID" value="OGK44492.1"/>
    <property type="molecule type" value="Genomic_DNA"/>
</dbReference>
<accession>A0A1F7IMC9</accession>
<evidence type="ECO:0000313" key="1">
    <source>
        <dbReference type="EMBL" id="OGK44492.1"/>
    </source>
</evidence>
<gene>
    <name evidence="1" type="ORF">A3B40_01750</name>
</gene>
<proteinExistence type="predicted"/>
<comment type="caution">
    <text evidence="1">The sequence shown here is derived from an EMBL/GenBank/DDBJ whole genome shotgun (WGS) entry which is preliminary data.</text>
</comment>
<protein>
    <submittedName>
        <fullName evidence="1">Uncharacterized protein</fullName>
    </submittedName>
</protein>
<name>A0A1F7IMC9_9BACT</name>
<reference evidence="1 2" key="1">
    <citation type="journal article" date="2016" name="Nat. Commun.">
        <title>Thousands of microbial genomes shed light on interconnected biogeochemical processes in an aquifer system.</title>
        <authorList>
            <person name="Anantharaman K."/>
            <person name="Brown C.T."/>
            <person name="Hug L.A."/>
            <person name="Sharon I."/>
            <person name="Castelle C.J."/>
            <person name="Probst A.J."/>
            <person name="Thomas B.C."/>
            <person name="Singh A."/>
            <person name="Wilkins M.J."/>
            <person name="Karaoz U."/>
            <person name="Brodie E.L."/>
            <person name="Williams K.H."/>
            <person name="Hubbard S.S."/>
            <person name="Banfield J.F."/>
        </authorList>
    </citation>
    <scope>NUCLEOTIDE SEQUENCE [LARGE SCALE GENOMIC DNA]</scope>
</reference>
<evidence type="ECO:0000313" key="2">
    <source>
        <dbReference type="Proteomes" id="UP000178040"/>
    </source>
</evidence>